<evidence type="ECO:0000259" key="1">
    <source>
        <dbReference type="Pfam" id="PF17929"/>
    </source>
</evidence>
<evidence type="ECO:0000313" key="3">
    <source>
        <dbReference type="Proteomes" id="UP000227088"/>
    </source>
</evidence>
<organism evidence="2 3">
    <name type="scientific">Oleispira antarctica</name>
    <dbReference type="NCBI Taxonomy" id="188908"/>
    <lineage>
        <taxon>Bacteria</taxon>
        <taxon>Pseudomonadati</taxon>
        <taxon>Pseudomonadota</taxon>
        <taxon>Gammaproteobacteria</taxon>
        <taxon>Oceanospirillales</taxon>
        <taxon>Oceanospirillaceae</taxon>
        <taxon>Oleispira</taxon>
    </lineage>
</organism>
<gene>
    <name evidence="2" type="ORF">A9R00_09460</name>
</gene>
<dbReference type="InterPro" id="IPR041483">
    <property type="entry name" value="TetR_C_34"/>
</dbReference>
<dbReference type="EMBL" id="MABE01000548">
    <property type="protein sequence ID" value="OUS39548.1"/>
    <property type="molecule type" value="Genomic_DNA"/>
</dbReference>
<name>A0A1Y5HQI8_OLEAN</name>
<comment type="caution">
    <text evidence="2">The sequence shown here is derived from an EMBL/GenBank/DDBJ whole genome shotgun (WGS) entry which is preliminary data.</text>
</comment>
<dbReference type="Pfam" id="PF17929">
    <property type="entry name" value="TetR_C_34"/>
    <property type="match status" value="1"/>
</dbReference>
<protein>
    <submittedName>
        <fullName evidence="2">TetR family transcriptional regulator</fullName>
    </submittedName>
</protein>
<evidence type="ECO:0000313" key="2">
    <source>
        <dbReference type="EMBL" id="OUS39548.1"/>
    </source>
</evidence>
<dbReference type="Proteomes" id="UP000227088">
    <property type="component" value="Unassembled WGS sequence"/>
</dbReference>
<accession>A0A1Y5HQI8</accession>
<sequence>MYRYFSSKEEIFLNIFANLFEAWFENYTKQLQGLKENENIQKFAKAWVSSMMADPDFLDLIPLLMVSLEKNSSFEQLVVFKRLSMGLLYRITLEVSRIYPDIKDEKAFRFLTLSYGATANYWAANSHNDALIKIYKMDEFQDLTPNFEADLTESVEIIIKGLKAP</sequence>
<proteinExistence type="predicted"/>
<dbReference type="AlphaFoldDB" id="A0A1Y5HQI8"/>
<reference evidence="3" key="1">
    <citation type="journal article" date="2017" name="Proc. Natl. Acad. Sci. U.S.A.">
        <title>Simulation of Deepwater Horizon oil plume reveals substrate specialization within a complex community of hydrocarbon degraders.</title>
        <authorList>
            <person name="Hu P."/>
            <person name="Dubinsky E.A."/>
            <person name="Probst A.J."/>
            <person name="Wang J."/>
            <person name="Sieber C.M.K."/>
            <person name="Tom L.M."/>
            <person name="Gardinali P."/>
            <person name="Banfield J.F."/>
            <person name="Atlas R.M."/>
            <person name="Andersen G.L."/>
        </authorList>
    </citation>
    <scope>NUCLEOTIDE SEQUENCE [LARGE SCALE GENOMIC DNA]</scope>
</reference>
<dbReference type="Gene3D" id="1.10.357.10">
    <property type="entry name" value="Tetracycline Repressor, domain 2"/>
    <property type="match status" value="1"/>
</dbReference>
<feature type="domain" description="Tetracyclin repressor-like C-terminal" evidence="1">
    <location>
        <begin position="43"/>
        <end position="161"/>
    </location>
</feature>